<evidence type="ECO:0000256" key="1">
    <source>
        <dbReference type="ARBA" id="ARBA00004844"/>
    </source>
</evidence>
<dbReference type="FunFam" id="3.40.50.1380:FF:000001">
    <property type="entry name" value="Bifunctional purine biosynthesis protein PurH"/>
    <property type="match status" value="1"/>
</dbReference>
<evidence type="ECO:0000313" key="11">
    <source>
        <dbReference type="EMBL" id="CAD7698072.1"/>
    </source>
</evidence>
<dbReference type="NCBIfam" id="TIGR00355">
    <property type="entry name" value="purH"/>
    <property type="match status" value="1"/>
</dbReference>
<name>A0A8S1J3G7_9CHLO</name>
<dbReference type="PROSITE" id="PS51855">
    <property type="entry name" value="MGS"/>
    <property type="match status" value="1"/>
</dbReference>
<dbReference type="HAMAP" id="MF_00139">
    <property type="entry name" value="PurH"/>
    <property type="match status" value="1"/>
</dbReference>
<evidence type="ECO:0000256" key="9">
    <source>
        <dbReference type="ARBA" id="ARBA00050687"/>
    </source>
</evidence>
<dbReference type="GO" id="GO:0004643">
    <property type="term" value="F:phosphoribosylaminoimidazolecarboxamide formyltransferase activity"/>
    <property type="evidence" value="ECO:0007669"/>
    <property type="project" value="UniProtKB-EC"/>
</dbReference>
<dbReference type="NCBIfam" id="NF002049">
    <property type="entry name" value="PRK00881.1"/>
    <property type="match status" value="1"/>
</dbReference>
<sequence>MASPPLNPVDGHPCSQIRIARLASVSGAKVRSPTGPPCRGGRWAACPANPSRGTSGAVIAAMASEEVDKSSPQGTSVGSAPRAVISVSDKTGLEEVAEALFAAGYDIVSTGGTAAAIQAAGLPVTSVEQLTGFPEMLDGRVKTLHPAVHGGILARRDNADDMDTIQRLGIQKIDVVIVNLYPFRETVLSEPAPSFQTGVENIDIGGPAMIRAAAKNLAHVAVLVDPKDYRHFIDVLSREPKGEEMANLKKQLAWKAFQHCAAYDAQVSEWLWSQVGDGLSPPALVVPMQRGASLRYGENPHQSAAFYMDQSLGKSGKGGLATAVLHHGKEMSYNNYLDAEAAYAAVCDFPNEACVIVKHTNPCGVGSKQDLCKAYRCAVQGDPISAFGGIVAFNRTVDEALAREIREFRSPTDGSTRMFYEIVIGPSYTPEGLKILKGKSKTLRILEAKPRLPTGNALRQVSGGWLYQEEDALTPDEITFTIQSEVHPTEQQLDDLKFAWICVKHVKSNAIAIAKEQRMLGMGSGQPNRVKSVEIAMEKAASDIKGAVLASDAFFPFSWGDAVEKACQAGVSAIAHPGGSMRDQDAVDCCNKYGVALVTTGIRHFRH</sequence>
<dbReference type="SUPFAM" id="SSF52335">
    <property type="entry name" value="Methylglyoxal synthase-like"/>
    <property type="match status" value="1"/>
</dbReference>
<dbReference type="Gene3D" id="3.40.140.20">
    <property type="match status" value="2"/>
</dbReference>
<comment type="catalytic activity">
    <reaction evidence="8">
        <text>(6R)-10-formyltetrahydrofolate + 5-amino-1-(5-phospho-beta-D-ribosyl)imidazole-4-carboxamide = 5-formamido-1-(5-phospho-D-ribosyl)imidazole-4-carboxamide + (6S)-5,6,7,8-tetrahydrofolate</text>
        <dbReference type="Rhea" id="RHEA:22192"/>
        <dbReference type="ChEBI" id="CHEBI:57453"/>
        <dbReference type="ChEBI" id="CHEBI:58467"/>
        <dbReference type="ChEBI" id="CHEBI:58475"/>
        <dbReference type="ChEBI" id="CHEBI:195366"/>
        <dbReference type="EC" id="2.1.2.3"/>
    </reaction>
</comment>
<comment type="similarity">
    <text evidence="3">Belongs to the PurH family.</text>
</comment>
<dbReference type="FunFam" id="3.40.140.20:FF:000001">
    <property type="entry name" value="Bifunctional purine biosynthesis protein PurH"/>
    <property type="match status" value="1"/>
</dbReference>
<proteinExistence type="inferred from homology"/>
<comment type="pathway">
    <text evidence="2">Purine metabolism; IMP biosynthesis via de novo pathway; 5-formamido-1-(5-phospho-D-ribosyl)imidazole-4-carboxamide from 5-amino-1-(5-phospho-D-ribosyl)imidazole-4-carboxamide (10-formyl THF route): step 1/1.</text>
</comment>
<dbReference type="EMBL" id="CAJHUC010000754">
    <property type="protein sequence ID" value="CAD7698072.1"/>
    <property type="molecule type" value="Genomic_DNA"/>
</dbReference>
<dbReference type="GO" id="GO:0005829">
    <property type="term" value="C:cytosol"/>
    <property type="evidence" value="ECO:0007669"/>
    <property type="project" value="TreeGrafter"/>
</dbReference>
<keyword evidence="7" id="KW-0511">Multifunctional enzyme</keyword>
<dbReference type="PANTHER" id="PTHR11692">
    <property type="entry name" value="BIFUNCTIONAL PURINE BIOSYNTHESIS PROTEIN PURH"/>
    <property type="match status" value="1"/>
</dbReference>
<gene>
    <name evidence="11" type="ORF">OSTQU699_LOCUS3433</name>
</gene>
<comment type="pathway">
    <text evidence="1">Purine metabolism; IMP biosynthesis via de novo pathway; IMP from 5-formamido-1-(5-phospho-D-ribosyl)imidazole-4-carboxamide: step 1/1.</text>
</comment>
<evidence type="ECO:0000256" key="8">
    <source>
        <dbReference type="ARBA" id="ARBA00050488"/>
    </source>
</evidence>
<dbReference type="GO" id="GO:0003937">
    <property type="term" value="F:IMP cyclohydrolase activity"/>
    <property type="evidence" value="ECO:0007669"/>
    <property type="project" value="UniProtKB-EC"/>
</dbReference>
<dbReference type="InterPro" id="IPR024051">
    <property type="entry name" value="AICAR_Tfase_dup_dom_sf"/>
</dbReference>
<dbReference type="SMART" id="SM00851">
    <property type="entry name" value="MGS"/>
    <property type="match status" value="1"/>
</dbReference>
<evidence type="ECO:0000313" key="12">
    <source>
        <dbReference type="Proteomes" id="UP000708148"/>
    </source>
</evidence>
<dbReference type="SUPFAM" id="SSF53927">
    <property type="entry name" value="Cytidine deaminase-like"/>
    <property type="match status" value="1"/>
</dbReference>
<dbReference type="Pfam" id="PF02142">
    <property type="entry name" value="MGS"/>
    <property type="match status" value="1"/>
</dbReference>
<dbReference type="InterPro" id="IPR036914">
    <property type="entry name" value="MGS-like_dom_sf"/>
</dbReference>
<dbReference type="AlphaFoldDB" id="A0A8S1J3G7"/>
<dbReference type="InterPro" id="IPR002695">
    <property type="entry name" value="PurH-like"/>
</dbReference>
<dbReference type="InterPro" id="IPR016193">
    <property type="entry name" value="Cytidine_deaminase-like"/>
</dbReference>
<comment type="caution">
    <text evidence="11">The sequence shown here is derived from an EMBL/GenBank/DDBJ whole genome shotgun (WGS) entry which is preliminary data.</text>
</comment>
<keyword evidence="12" id="KW-1185">Reference proteome</keyword>
<dbReference type="Gene3D" id="3.40.50.1380">
    <property type="entry name" value="Methylglyoxal synthase-like domain"/>
    <property type="match status" value="1"/>
</dbReference>
<evidence type="ECO:0000256" key="3">
    <source>
        <dbReference type="ARBA" id="ARBA00007667"/>
    </source>
</evidence>
<accession>A0A8S1J3G7</accession>
<dbReference type="GO" id="GO:0006189">
    <property type="term" value="P:'de novo' IMP biosynthetic process"/>
    <property type="evidence" value="ECO:0007669"/>
    <property type="project" value="TreeGrafter"/>
</dbReference>
<feature type="domain" description="MGS-like" evidence="10">
    <location>
        <begin position="75"/>
        <end position="224"/>
    </location>
</feature>
<keyword evidence="5" id="KW-0658">Purine biosynthesis</keyword>
<evidence type="ECO:0000256" key="5">
    <source>
        <dbReference type="ARBA" id="ARBA00022755"/>
    </source>
</evidence>
<evidence type="ECO:0000259" key="10">
    <source>
        <dbReference type="PROSITE" id="PS51855"/>
    </source>
</evidence>
<comment type="catalytic activity">
    <reaction evidence="9">
        <text>IMP + H2O = 5-formamido-1-(5-phospho-D-ribosyl)imidazole-4-carboxamide</text>
        <dbReference type="Rhea" id="RHEA:18445"/>
        <dbReference type="ChEBI" id="CHEBI:15377"/>
        <dbReference type="ChEBI" id="CHEBI:58053"/>
        <dbReference type="ChEBI" id="CHEBI:58467"/>
        <dbReference type="EC" id="3.5.4.10"/>
    </reaction>
</comment>
<dbReference type="InterPro" id="IPR011607">
    <property type="entry name" value="MGS-like_dom"/>
</dbReference>
<keyword evidence="6" id="KW-0378">Hydrolase</keyword>
<dbReference type="OrthoDB" id="6017153at2759"/>
<dbReference type="Pfam" id="PF01808">
    <property type="entry name" value="AICARFT_IMPCHas"/>
    <property type="match status" value="1"/>
</dbReference>
<protein>
    <recommendedName>
        <fullName evidence="10">MGS-like domain-containing protein</fullName>
    </recommendedName>
</protein>
<dbReference type="Proteomes" id="UP000708148">
    <property type="component" value="Unassembled WGS sequence"/>
</dbReference>
<dbReference type="CDD" id="cd01421">
    <property type="entry name" value="IMPCH"/>
    <property type="match status" value="1"/>
</dbReference>
<organism evidence="11 12">
    <name type="scientific">Ostreobium quekettii</name>
    <dbReference type="NCBI Taxonomy" id="121088"/>
    <lineage>
        <taxon>Eukaryota</taxon>
        <taxon>Viridiplantae</taxon>
        <taxon>Chlorophyta</taxon>
        <taxon>core chlorophytes</taxon>
        <taxon>Ulvophyceae</taxon>
        <taxon>TCBD clade</taxon>
        <taxon>Bryopsidales</taxon>
        <taxon>Ostreobineae</taxon>
        <taxon>Ostreobiaceae</taxon>
        <taxon>Ostreobium</taxon>
    </lineage>
</organism>
<dbReference type="SMART" id="SM00798">
    <property type="entry name" value="AICARFT_IMPCHas"/>
    <property type="match status" value="1"/>
</dbReference>
<dbReference type="PIRSF" id="PIRSF000414">
    <property type="entry name" value="AICARFT_IMPCHas"/>
    <property type="match status" value="1"/>
</dbReference>
<evidence type="ECO:0000256" key="7">
    <source>
        <dbReference type="ARBA" id="ARBA00023268"/>
    </source>
</evidence>
<dbReference type="FunFam" id="3.40.140.20:FF:000002">
    <property type="entry name" value="Bifunctional purine biosynthesis protein PurH"/>
    <property type="match status" value="1"/>
</dbReference>
<keyword evidence="4" id="KW-0808">Transferase</keyword>
<reference evidence="11" key="1">
    <citation type="submission" date="2020-12" db="EMBL/GenBank/DDBJ databases">
        <authorList>
            <person name="Iha C."/>
        </authorList>
    </citation>
    <scope>NUCLEOTIDE SEQUENCE</scope>
</reference>
<evidence type="ECO:0000256" key="2">
    <source>
        <dbReference type="ARBA" id="ARBA00004954"/>
    </source>
</evidence>
<evidence type="ECO:0000256" key="6">
    <source>
        <dbReference type="ARBA" id="ARBA00022801"/>
    </source>
</evidence>
<evidence type="ECO:0000256" key="4">
    <source>
        <dbReference type="ARBA" id="ARBA00022679"/>
    </source>
</evidence>
<dbReference type="PANTHER" id="PTHR11692:SF0">
    <property type="entry name" value="BIFUNCTIONAL PURINE BIOSYNTHESIS PROTEIN ATIC"/>
    <property type="match status" value="1"/>
</dbReference>